<protein>
    <submittedName>
        <fullName evidence="5">DnaD domain protein</fullName>
    </submittedName>
</protein>
<keyword evidence="6" id="KW-1185">Reference proteome</keyword>
<organism evidence="5 6">
    <name type="scientific">Metabacillus sediminis</name>
    <dbReference type="NCBI Taxonomy" id="3117746"/>
    <lineage>
        <taxon>Bacteria</taxon>
        <taxon>Bacillati</taxon>
        <taxon>Bacillota</taxon>
        <taxon>Bacilli</taxon>
        <taxon>Bacillales</taxon>
        <taxon>Bacillaceae</taxon>
        <taxon>Metabacillus</taxon>
    </lineage>
</organism>
<feature type="region of interest" description="Disordered" evidence="2">
    <location>
        <begin position="404"/>
        <end position="452"/>
    </location>
</feature>
<feature type="domain" description="DnaB/C C-terminal" evidence="3">
    <location>
        <begin position="333"/>
        <end position="392"/>
    </location>
</feature>
<dbReference type="RefSeq" id="WP_338777537.1">
    <property type="nucleotide sequence ID" value="NZ_CP147407.1"/>
</dbReference>
<gene>
    <name evidence="5" type="ORF">WCV65_14930</name>
</gene>
<sequence length="476" mass="55368">MKDYHWKELIPGDRYRARSQGILQEYDRKLVTMLYQPLLGTAALGLYMTLWAELEQDRVWGKEHPHHRLMTLTQMNLKSFYSERIKLEGIGLLTSYFQEMDGSRMFIYEIQPPLKPDAFFNDGMLNIYLYNRVGHTTYMQLKQYFTDEERGTAENVTRSFDEVFQSLQPSEMTMTQGDEGPGDEREYIGETDGNEPNLSPSVFDFDLLFEGLSESVISKKSITEPVKETIVKLSYVYGIDPINMKNLLMDSLQPDESIDREWLRKSAREWYDFQYGKKTPKLVEINKIQPVMQRTVLENKELTKEQMIIRQLETISPYQFMKDLYEGAEPTLADMQIIEEVMIGQKLMPGVANVLIYYVMLRADMKLSKGFVQTIAGHWARKKVSTVEGAMQLAKKEHKKYLEWAGGKNKPASSSRRKPVRSEMLPDWLKDQENEQKPDQEVSVNPDAGQQAALEEEKQKMAEWIKNYKNPSKSES</sequence>
<comment type="similarity">
    <text evidence="1">Belongs to the DnaB/DnaD family.</text>
</comment>
<accession>A0ABZ2NDL9</accession>
<evidence type="ECO:0000256" key="2">
    <source>
        <dbReference type="SAM" id="MobiDB-lite"/>
    </source>
</evidence>
<feature type="compositionally biased region" description="Basic and acidic residues" evidence="2">
    <location>
        <begin position="428"/>
        <end position="440"/>
    </location>
</feature>
<proteinExistence type="inferred from homology"/>
<evidence type="ECO:0000259" key="4">
    <source>
        <dbReference type="Pfam" id="PF25888"/>
    </source>
</evidence>
<evidence type="ECO:0000313" key="5">
    <source>
        <dbReference type="EMBL" id="WXB95848.1"/>
    </source>
</evidence>
<evidence type="ECO:0000259" key="3">
    <source>
        <dbReference type="Pfam" id="PF07261"/>
    </source>
</evidence>
<reference evidence="5 6" key="1">
    <citation type="submission" date="2024-02" db="EMBL/GenBank/DDBJ databases">
        <title>Seven novel Bacillus-like species.</title>
        <authorList>
            <person name="Liu G."/>
        </authorList>
    </citation>
    <scope>NUCLEOTIDE SEQUENCE [LARGE SCALE GENOMIC DNA]</scope>
    <source>
        <strain evidence="5 6">FJAT-52054</strain>
    </source>
</reference>
<dbReference type="InterPro" id="IPR006343">
    <property type="entry name" value="DnaB/C_C"/>
</dbReference>
<dbReference type="Pfam" id="PF25888">
    <property type="entry name" value="WHD_DnaB"/>
    <property type="match status" value="1"/>
</dbReference>
<dbReference type="Pfam" id="PF07261">
    <property type="entry name" value="DnaB_2"/>
    <property type="match status" value="1"/>
</dbReference>
<dbReference type="EMBL" id="CP147407">
    <property type="protein sequence ID" value="WXB95848.1"/>
    <property type="molecule type" value="Genomic_DNA"/>
</dbReference>
<feature type="domain" description="Replicative helicase loading/DNA remodeling protein DnaB N-terminal winged helix" evidence="4">
    <location>
        <begin position="11"/>
        <end position="170"/>
    </location>
</feature>
<evidence type="ECO:0000313" key="6">
    <source>
        <dbReference type="Proteomes" id="UP001377337"/>
    </source>
</evidence>
<dbReference type="Proteomes" id="UP001377337">
    <property type="component" value="Chromosome"/>
</dbReference>
<dbReference type="InterPro" id="IPR058660">
    <property type="entry name" value="WHD_DnaB"/>
</dbReference>
<name>A0ABZ2NDL9_9BACI</name>
<evidence type="ECO:0000256" key="1">
    <source>
        <dbReference type="ARBA" id="ARBA00093462"/>
    </source>
</evidence>